<feature type="domain" description="Reverse transcriptase Ty1/copia-type" evidence="1">
    <location>
        <begin position="8"/>
        <end position="98"/>
    </location>
</feature>
<dbReference type="OMA" id="RELNWIM"/>
<dbReference type="EMBL" id="KQ483560">
    <property type="protein sequence ID" value="KYP46383.1"/>
    <property type="molecule type" value="Genomic_DNA"/>
</dbReference>
<keyword evidence="3" id="KW-1185">Reference proteome</keyword>
<evidence type="ECO:0000313" key="3">
    <source>
        <dbReference type="Proteomes" id="UP000075243"/>
    </source>
</evidence>
<dbReference type="Pfam" id="PF07727">
    <property type="entry name" value="RVT_2"/>
    <property type="match status" value="1"/>
</dbReference>
<dbReference type="PANTHER" id="PTHR11439:SF455">
    <property type="entry name" value="RLK (RECEPTOR-LIKE PROTEIN KINASE) 8, PUTATIVE-RELATED"/>
    <property type="match status" value="1"/>
</dbReference>
<name>A0A151RV20_CAJCA</name>
<dbReference type="InterPro" id="IPR043502">
    <property type="entry name" value="DNA/RNA_pol_sf"/>
</dbReference>
<dbReference type="SUPFAM" id="SSF56672">
    <property type="entry name" value="DNA/RNA polymerases"/>
    <property type="match status" value="1"/>
</dbReference>
<evidence type="ECO:0000259" key="1">
    <source>
        <dbReference type="Pfam" id="PF07727"/>
    </source>
</evidence>
<sequence>MSKSDPSLFIFATGNIKAYFLVYVDDLLLTGNNNDFLHGFIIALSSRFALKNLGAPHYFLGVEFIPTKCGLFLSQHKYIRDLLEKFDMEGAKPTPTPLSPSATLQLHDGTATTEATYFCKIIGAVQYLTLTRPDLSFSINKLSQFMHKPTTLHLQHLKRLLRYIKHTINYGISLQPSSSFHLLAYTDADWGGNFDDRTSTSAYIIFFGGNPISWLSKKQRTVARSSTEAEYWAVASATTELMWLTNLLTELNVPIGRPPLLLCDNVGATYLCSNPVLHSRIKHISLDYHFVREQVQAGKMFVSHVSTKDQLADLLTKPLATTRFQQLTAKIKVTDGDFILRGILDNITNRFCCASYH</sequence>
<proteinExistence type="predicted"/>
<dbReference type="PANTHER" id="PTHR11439">
    <property type="entry name" value="GAG-POL-RELATED RETROTRANSPOSON"/>
    <property type="match status" value="1"/>
</dbReference>
<dbReference type="CDD" id="cd09272">
    <property type="entry name" value="RNase_HI_RT_Ty1"/>
    <property type="match status" value="1"/>
</dbReference>
<accession>A0A151RV20</accession>
<dbReference type="Gramene" id="C.cajan_30345.t">
    <property type="protein sequence ID" value="C.cajan_30345.t.cds1"/>
    <property type="gene ID" value="C.cajan_30345"/>
</dbReference>
<dbReference type="AlphaFoldDB" id="A0A151RV20"/>
<reference evidence="2" key="1">
    <citation type="journal article" date="2012" name="Nat. Biotechnol.">
        <title>Draft genome sequence of pigeonpea (Cajanus cajan), an orphan legume crop of resource-poor farmers.</title>
        <authorList>
            <person name="Varshney R.K."/>
            <person name="Chen W."/>
            <person name="Li Y."/>
            <person name="Bharti A.K."/>
            <person name="Saxena R.K."/>
            <person name="Schlueter J.A."/>
            <person name="Donoghue M.T."/>
            <person name="Azam S."/>
            <person name="Fan G."/>
            <person name="Whaley A.M."/>
            <person name="Farmer A.D."/>
            <person name="Sheridan J."/>
            <person name="Iwata A."/>
            <person name="Tuteja R."/>
            <person name="Penmetsa R.V."/>
            <person name="Wu W."/>
            <person name="Upadhyaya H.D."/>
            <person name="Yang S.P."/>
            <person name="Shah T."/>
            <person name="Saxena K.B."/>
            <person name="Michael T."/>
            <person name="McCombie W.R."/>
            <person name="Yang B."/>
            <person name="Zhang G."/>
            <person name="Yang H."/>
            <person name="Wang J."/>
            <person name="Spillane C."/>
            <person name="Cook D.R."/>
            <person name="May G.D."/>
            <person name="Xu X."/>
            <person name="Jackson S.A."/>
        </authorList>
    </citation>
    <scope>NUCLEOTIDE SEQUENCE [LARGE SCALE GENOMIC DNA]</scope>
</reference>
<evidence type="ECO:0000313" key="2">
    <source>
        <dbReference type="EMBL" id="KYP46383.1"/>
    </source>
</evidence>
<organism evidence="2 3">
    <name type="scientific">Cajanus cajan</name>
    <name type="common">Pigeon pea</name>
    <name type="synonym">Cajanus indicus</name>
    <dbReference type="NCBI Taxonomy" id="3821"/>
    <lineage>
        <taxon>Eukaryota</taxon>
        <taxon>Viridiplantae</taxon>
        <taxon>Streptophyta</taxon>
        <taxon>Embryophyta</taxon>
        <taxon>Tracheophyta</taxon>
        <taxon>Spermatophyta</taxon>
        <taxon>Magnoliopsida</taxon>
        <taxon>eudicotyledons</taxon>
        <taxon>Gunneridae</taxon>
        <taxon>Pentapetalae</taxon>
        <taxon>rosids</taxon>
        <taxon>fabids</taxon>
        <taxon>Fabales</taxon>
        <taxon>Fabaceae</taxon>
        <taxon>Papilionoideae</taxon>
        <taxon>50 kb inversion clade</taxon>
        <taxon>NPAAA clade</taxon>
        <taxon>indigoferoid/millettioid clade</taxon>
        <taxon>Phaseoleae</taxon>
        <taxon>Cajanus</taxon>
    </lineage>
</organism>
<protein>
    <submittedName>
        <fullName evidence="2">Copia protein</fullName>
    </submittedName>
</protein>
<gene>
    <name evidence="2" type="ORF">KK1_032032</name>
</gene>
<dbReference type="Proteomes" id="UP000075243">
    <property type="component" value="Unassembled WGS sequence"/>
</dbReference>
<dbReference type="InterPro" id="IPR013103">
    <property type="entry name" value="RVT_2"/>
</dbReference>